<gene>
    <name evidence="3" type="ORF">AV530_009171</name>
</gene>
<organism evidence="3 4">
    <name type="scientific">Patagioenas fasciata monilis</name>
    <dbReference type="NCBI Taxonomy" id="372326"/>
    <lineage>
        <taxon>Eukaryota</taxon>
        <taxon>Metazoa</taxon>
        <taxon>Chordata</taxon>
        <taxon>Craniata</taxon>
        <taxon>Vertebrata</taxon>
        <taxon>Euteleostomi</taxon>
        <taxon>Archelosauria</taxon>
        <taxon>Archosauria</taxon>
        <taxon>Dinosauria</taxon>
        <taxon>Saurischia</taxon>
        <taxon>Theropoda</taxon>
        <taxon>Coelurosauria</taxon>
        <taxon>Aves</taxon>
        <taxon>Neognathae</taxon>
        <taxon>Neoaves</taxon>
        <taxon>Columbimorphae</taxon>
        <taxon>Columbiformes</taxon>
        <taxon>Columbidae</taxon>
        <taxon>Patagioenas</taxon>
    </lineage>
</organism>
<dbReference type="EMBL" id="LSYS01008266">
    <property type="protein sequence ID" value="OPJ69159.1"/>
    <property type="molecule type" value="Genomic_DNA"/>
</dbReference>
<evidence type="ECO:0000256" key="2">
    <source>
        <dbReference type="SAM" id="Phobius"/>
    </source>
</evidence>
<keyword evidence="2" id="KW-0812">Transmembrane</keyword>
<keyword evidence="2" id="KW-1133">Transmembrane helix</keyword>
<comment type="caution">
    <text evidence="3">The sequence shown here is derived from an EMBL/GenBank/DDBJ whole genome shotgun (WGS) entry which is preliminary data.</text>
</comment>
<name>A0A1V4JAQ2_PATFA</name>
<dbReference type="Proteomes" id="UP000190648">
    <property type="component" value="Unassembled WGS sequence"/>
</dbReference>
<keyword evidence="4" id="KW-1185">Reference proteome</keyword>
<keyword evidence="2" id="KW-0472">Membrane</keyword>
<evidence type="ECO:0000313" key="4">
    <source>
        <dbReference type="Proteomes" id="UP000190648"/>
    </source>
</evidence>
<reference evidence="3 4" key="1">
    <citation type="submission" date="2016-02" db="EMBL/GenBank/DDBJ databases">
        <title>Band-tailed pigeon sequencing and assembly.</title>
        <authorList>
            <person name="Soares A.E."/>
            <person name="Novak B.J."/>
            <person name="Rice E.S."/>
            <person name="O'Connell B."/>
            <person name="Chang D."/>
            <person name="Weber S."/>
            <person name="Shapiro B."/>
        </authorList>
    </citation>
    <scope>NUCLEOTIDE SEQUENCE [LARGE SCALE GENOMIC DNA]</scope>
    <source>
        <strain evidence="3">BTP2013</strain>
        <tissue evidence="3">Blood</tissue>
    </source>
</reference>
<protein>
    <submittedName>
        <fullName evidence="3">Uncharacterized protein</fullName>
    </submittedName>
</protein>
<evidence type="ECO:0000313" key="3">
    <source>
        <dbReference type="EMBL" id="OPJ69159.1"/>
    </source>
</evidence>
<evidence type="ECO:0000256" key="1">
    <source>
        <dbReference type="SAM" id="MobiDB-lite"/>
    </source>
</evidence>
<sequence length="79" mass="8713">MHSPDPHPPSPSAYDPKVLPWVLVALAGAALLAAAGGGYAIYYRQKKIRHYRLRQRQELERLRSEPPATLNGSAHEAQA</sequence>
<feature type="transmembrane region" description="Helical" evidence="2">
    <location>
        <begin position="20"/>
        <end position="42"/>
    </location>
</feature>
<dbReference type="AlphaFoldDB" id="A0A1V4JAQ2"/>
<feature type="region of interest" description="Disordered" evidence="1">
    <location>
        <begin position="58"/>
        <end position="79"/>
    </location>
</feature>
<accession>A0A1V4JAQ2</accession>
<proteinExistence type="predicted"/>